<dbReference type="Proteomes" id="UP000093309">
    <property type="component" value="Unassembled WGS sequence"/>
</dbReference>
<dbReference type="GO" id="GO:0003700">
    <property type="term" value="F:DNA-binding transcription factor activity"/>
    <property type="evidence" value="ECO:0007669"/>
    <property type="project" value="InterPro"/>
</dbReference>
<evidence type="ECO:0000259" key="5">
    <source>
        <dbReference type="PROSITE" id="PS50931"/>
    </source>
</evidence>
<keyword evidence="3" id="KW-0238">DNA-binding</keyword>
<evidence type="ECO:0000313" key="6">
    <source>
        <dbReference type="EMBL" id="OCT15945.1"/>
    </source>
</evidence>
<dbReference type="EMBL" id="LYPC01000012">
    <property type="protein sequence ID" value="OCT15945.1"/>
    <property type="molecule type" value="Genomic_DNA"/>
</dbReference>
<comment type="similarity">
    <text evidence="1">Belongs to the LysR transcriptional regulatory family.</text>
</comment>
<dbReference type="Pfam" id="PF00126">
    <property type="entry name" value="HTH_1"/>
    <property type="match status" value="1"/>
</dbReference>
<dbReference type="GO" id="GO:0005829">
    <property type="term" value="C:cytosol"/>
    <property type="evidence" value="ECO:0007669"/>
    <property type="project" value="TreeGrafter"/>
</dbReference>
<dbReference type="Gene3D" id="1.10.10.10">
    <property type="entry name" value="Winged helix-like DNA-binding domain superfamily/Winged helix DNA-binding domain"/>
    <property type="match status" value="1"/>
</dbReference>
<dbReference type="OrthoDB" id="9803735at2"/>
<keyword evidence="7" id="KW-1185">Reference proteome</keyword>
<name>A0A1C1A5W9_9BACL</name>
<feature type="domain" description="HTH lysR-type" evidence="5">
    <location>
        <begin position="1"/>
        <end position="57"/>
    </location>
</feature>
<dbReference type="InterPro" id="IPR036388">
    <property type="entry name" value="WH-like_DNA-bd_sf"/>
</dbReference>
<dbReference type="CDD" id="cd05466">
    <property type="entry name" value="PBP2_LTTR_substrate"/>
    <property type="match status" value="1"/>
</dbReference>
<protein>
    <submittedName>
        <fullName evidence="6">Transcriptional regulator</fullName>
    </submittedName>
</protein>
<keyword evidence="2" id="KW-0805">Transcription regulation</keyword>
<dbReference type="Gene3D" id="3.40.190.10">
    <property type="entry name" value="Periplasmic binding protein-like II"/>
    <property type="match status" value="2"/>
</dbReference>
<sequence>MDLKELLTFRTIIEEGSFTKAAAKLNYAQSTVTNQVQRLEKELGFKLFKRGWDAILTPSGTIYAEQVEGLIQHWIYVADQAKALEKEEIGTLQIGAIEPVLMRTLPAVLAEFRVVKPKVSCHFTMGNTEGLAQEVLANRIDFAVSGEPKAAAGMHFEPLYEEQMTFIVGRDHPLASRSELVSEDVFAYPLIIGGASCLYHARLMEELQGFSSQPLMHTVSQISAIPAFVEHLSSVGVVLASTVLPQGVVTIPVPLTNPNFSIGLLQNRKQDYVPSTQRLFMRLLRDHFTRTQAAAQSLL</sequence>
<dbReference type="PRINTS" id="PR00039">
    <property type="entry name" value="HTHLYSR"/>
</dbReference>
<dbReference type="AlphaFoldDB" id="A0A1C1A5W9"/>
<evidence type="ECO:0000313" key="7">
    <source>
        <dbReference type="Proteomes" id="UP000093309"/>
    </source>
</evidence>
<dbReference type="Pfam" id="PF03466">
    <property type="entry name" value="LysR_substrate"/>
    <property type="match status" value="1"/>
</dbReference>
<gene>
    <name evidence="6" type="ORF">A8709_10010</name>
</gene>
<evidence type="ECO:0000256" key="4">
    <source>
        <dbReference type="ARBA" id="ARBA00023163"/>
    </source>
</evidence>
<evidence type="ECO:0000256" key="3">
    <source>
        <dbReference type="ARBA" id="ARBA00023125"/>
    </source>
</evidence>
<dbReference type="SUPFAM" id="SSF53850">
    <property type="entry name" value="Periplasmic binding protein-like II"/>
    <property type="match status" value="1"/>
</dbReference>
<accession>A0A1C1A5W9</accession>
<evidence type="ECO:0000256" key="2">
    <source>
        <dbReference type="ARBA" id="ARBA00023015"/>
    </source>
</evidence>
<dbReference type="PROSITE" id="PS50931">
    <property type="entry name" value="HTH_LYSR"/>
    <property type="match status" value="1"/>
</dbReference>
<reference evidence="7" key="1">
    <citation type="submission" date="2016-05" db="EMBL/GenBank/DDBJ databases">
        <title>Paenibacillus oryzae. sp. nov., isolated from the rice root.</title>
        <authorList>
            <person name="Zhang J."/>
            <person name="Zhang X."/>
        </authorList>
    </citation>
    <scope>NUCLEOTIDE SEQUENCE [LARGE SCALE GENOMIC DNA]</scope>
    <source>
        <strain evidence="7">KCTC13222</strain>
    </source>
</reference>
<dbReference type="InterPro" id="IPR000847">
    <property type="entry name" value="LysR_HTH_N"/>
</dbReference>
<dbReference type="InterPro" id="IPR050950">
    <property type="entry name" value="HTH-type_LysR_regulators"/>
</dbReference>
<dbReference type="GO" id="GO:0003677">
    <property type="term" value="F:DNA binding"/>
    <property type="evidence" value="ECO:0007669"/>
    <property type="project" value="UniProtKB-KW"/>
</dbReference>
<dbReference type="SUPFAM" id="SSF46785">
    <property type="entry name" value="Winged helix' DNA-binding domain"/>
    <property type="match status" value="1"/>
</dbReference>
<comment type="caution">
    <text evidence="6">The sequence shown here is derived from an EMBL/GenBank/DDBJ whole genome shotgun (WGS) entry which is preliminary data.</text>
</comment>
<dbReference type="PANTHER" id="PTHR30419">
    <property type="entry name" value="HTH-TYPE TRANSCRIPTIONAL REGULATOR YBHD"/>
    <property type="match status" value="1"/>
</dbReference>
<proteinExistence type="inferred from homology"/>
<dbReference type="PANTHER" id="PTHR30419:SF25">
    <property type="entry name" value="HTH-TYPE TRANSCRIPTIONAL REGULATOR YTLI"/>
    <property type="match status" value="1"/>
</dbReference>
<keyword evidence="4" id="KW-0804">Transcription</keyword>
<dbReference type="STRING" id="512399.A8709_10010"/>
<dbReference type="RefSeq" id="WP_065851449.1">
    <property type="nucleotide sequence ID" value="NZ_LYPC01000012.1"/>
</dbReference>
<evidence type="ECO:0000256" key="1">
    <source>
        <dbReference type="ARBA" id="ARBA00009437"/>
    </source>
</evidence>
<organism evidence="6 7">
    <name type="scientific">Paenibacillus pectinilyticus</name>
    <dbReference type="NCBI Taxonomy" id="512399"/>
    <lineage>
        <taxon>Bacteria</taxon>
        <taxon>Bacillati</taxon>
        <taxon>Bacillota</taxon>
        <taxon>Bacilli</taxon>
        <taxon>Bacillales</taxon>
        <taxon>Paenibacillaceae</taxon>
        <taxon>Paenibacillus</taxon>
    </lineage>
</organism>
<dbReference type="InterPro" id="IPR036390">
    <property type="entry name" value="WH_DNA-bd_sf"/>
</dbReference>
<dbReference type="InterPro" id="IPR005119">
    <property type="entry name" value="LysR_subst-bd"/>
</dbReference>